<dbReference type="Pfam" id="PF00201">
    <property type="entry name" value="UDPGT"/>
    <property type="match status" value="1"/>
</dbReference>
<dbReference type="FunFam" id="3.40.50.2000:FF:000027">
    <property type="entry name" value="Glycosyltransferase"/>
    <property type="match status" value="1"/>
</dbReference>
<evidence type="ECO:0000256" key="4">
    <source>
        <dbReference type="RuleBase" id="RU003718"/>
    </source>
</evidence>
<keyword evidence="3 4" id="KW-0808">Transferase</keyword>
<dbReference type="CDD" id="cd03784">
    <property type="entry name" value="GT1_Gtf-like"/>
    <property type="match status" value="1"/>
</dbReference>
<evidence type="ECO:0000313" key="6">
    <source>
        <dbReference type="Proteomes" id="UP001515500"/>
    </source>
</evidence>
<dbReference type="Gene3D" id="3.40.50.2000">
    <property type="entry name" value="Glycogen Phosphorylase B"/>
    <property type="match status" value="2"/>
</dbReference>
<keyword evidence="6" id="KW-1185">Reference proteome</keyword>
<protein>
    <recommendedName>
        <fullName evidence="5">Glycosyltransferase</fullName>
        <ecNumber evidence="5">2.4.1.-</ecNumber>
    </recommendedName>
</protein>
<dbReference type="InterPro" id="IPR035595">
    <property type="entry name" value="UDP_glycos_trans_CS"/>
</dbReference>
<dbReference type="AlphaFoldDB" id="A0AB40D4L0"/>
<evidence type="ECO:0000256" key="1">
    <source>
        <dbReference type="ARBA" id="ARBA00009995"/>
    </source>
</evidence>
<dbReference type="PROSITE" id="PS00375">
    <property type="entry name" value="UDPGT"/>
    <property type="match status" value="1"/>
</dbReference>
<dbReference type="GO" id="GO:0080044">
    <property type="term" value="F:quercetin 7-O-glucosyltransferase activity"/>
    <property type="evidence" value="ECO:0007669"/>
    <property type="project" value="TreeGrafter"/>
</dbReference>
<dbReference type="RefSeq" id="XP_039146656.1">
    <property type="nucleotide sequence ID" value="XM_039290722.1"/>
</dbReference>
<dbReference type="SUPFAM" id="SSF53756">
    <property type="entry name" value="UDP-Glycosyltransferase/glycogen phosphorylase"/>
    <property type="match status" value="1"/>
</dbReference>
<dbReference type="GO" id="GO:0080043">
    <property type="term" value="F:quercetin 3-O-glucosyltransferase activity"/>
    <property type="evidence" value="ECO:0007669"/>
    <property type="project" value="TreeGrafter"/>
</dbReference>
<dbReference type="InterPro" id="IPR002213">
    <property type="entry name" value="UDP_glucos_trans"/>
</dbReference>
<keyword evidence="2 4" id="KW-0328">Glycosyltransferase</keyword>
<dbReference type="RefSeq" id="XP_039146657.1">
    <property type="nucleotide sequence ID" value="XM_039290723.1"/>
</dbReference>
<accession>A0AB40D4L0</accession>
<gene>
    <name evidence="7 8" type="primary">LOC120283921</name>
</gene>
<organism evidence="6 8">
    <name type="scientific">Dioscorea cayennensis subsp. rotundata</name>
    <name type="common">White Guinea yam</name>
    <name type="synonym">Dioscorea rotundata</name>
    <dbReference type="NCBI Taxonomy" id="55577"/>
    <lineage>
        <taxon>Eukaryota</taxon>
        <taxon>Viridiplantae</taxon>
        <taxon>Streptophyta</taxon>
        <taxon>Embryophyta</taxon>
        <taxon>Tracheophyta</taxon>
        <taxon>Spermatophyta</taxon>
        <taxon>Magnoliopsida</taxon>
        <taxon>Liliopsida</taxon>
        <taxon>Dioscoreales</taxon>
        <taxon>Dioscoreaceae</taxon>
        <taxon>Dioscorea</taxon>
    </lineage>
</organism>
<evidence type="ECO:0000313" key="8">
    <source>
        <dbReference type="RefSeq" id="XP_039146657.1"/>
    </source>
</evidence>
<name>A0AB40D4L0_DIOCR</name>
<reference evidence="7 8" key="1">
    <citation type="submission" date="2025-04" db="UniProtKB">
        <authorList>
            <consortium name="RefSeq"/>
        </authorList>
    </citation>
    <scope>IDENTIFICATION</scope>
</reference>
<sequence length="481" mass="53957">MLRSSPTTLKPHAVCMPCIGLGHVNPMLKLAKLLHSYHGFHITFVLTELVNKNGCNTASSLHSLPDFQFVTIQDGLNPTTGHDHHVPDVSSVIFSIQHKLLDPLRVLLAKLNHFSSNVPPVTCIVSDACMSFTLDVAAEIGVPDVFFCCSGACAYMSNLHLDQLIDSGLVPLKSGNDLSNGYLETEVDCIPGMKRLRLKDFSTCIRTTDIGDIVLNFCMSEARRARESSAIILNTFDSLEQSTLDAMRELKLPPIYTIGPLTLLNDQRLSLREWEEDEDCVEWLNGRVSRSVMYVNFGSGVVLSKDQLVEFAWGLANSEHEFLWVIRPNLVHGYGYHDSAAALPQEFMDEIKERGRVSSWCAQEKVLKHSSIRVFLTHCGWNSIMESISNGVPMLCWPCFADQQMNCKYVCHEWGVGMEIENDVKREKVERLIREVMDGDIGKEMKKKVVEFKELAERAVKPGGSSFENFNKVVMDVLLQS</sequence>
<dbReference type="EC" id="2.4.1.-" evidence="5"/>
<comment type="similarity">
    <text evidence="1 4">Belongs to the UDP-glycosyltransferase family.</text>
</comment>
<proteinExistence type="inferred from homology"/>
<evidence type="ECO:0000256" key="5">
    <source>
        <dbReference type="RuleBase" id="RU362057"/>
    </source>
</evidence>
<dbReference type="Proteomes" id="UP001515500">
    <property type="component" value="Chromosome 19"/>
</dbReference>
<dbReference type="FunFam" id="3.40.50.2000:FF:000065">
    <property type="entry name" value="Glycosyltransferase"/>
    <property type="match status" value="1"/>
</dbReference>
<dbReference type="PANTHER" id="PTHR11926:SF1498">
    <property type="entry name" value="GLYCOSYLTRANSFERASE"/>
    <property type="match status" value="1"/>
</dbReference>
<evidence type="ECO:0000313" key="7">
    <source>
        <dbReference type="RefSeq" id="XP_039146656.1"/>
    </source>
</evidence>
<dbReference type="PANTHER" id="PTHR11926">
    <property type="entry name" value="GLUCOSYL/GLUCURONOSYL TRANSFERASES"/>
    <property type="match status" value="1"/>
</dbReference>
<dbReference type="GeneID" id="120283921"/>
<evidence type="ECO:0000256" key="2">
    <source>
        <dbReference type="ARBA" id="ARBA00022676"/>
    </source>
</evidence>
<evidence type="ECO:0000256" key="3">
    <source>
        <dbReference type="ARBA" id="ARBA00022679"/>
    </source>
</evidence>